<sequence length="166" mass="18518">MFGTHLVVTDDSENIKSIMSTRFADWGKCKIPKGIWNDVMGDSVFTADGHAWELQKDSSQPHLSKNRSTNLRVAEQHMRLLLSKIYEKGPRVGINMRTALVNTELPHGGGQDSTEPVLIPKETRASLTQIDGKTGKEISGRTFRSAMARVLVWGGRSLSARLHMCW</sequence>
<reference evidence="8 9" key="1">
    <citation type="submission" date="2018-05" db="EMBL/GenBank/DDBJ databases">
        <title>Draft genome sequence of Scytalidium lignicola DSM 105466, a ubiquitous saprotrophic fungus.</title>
        <authorList>
            <person name="Buettner E."/>
            <person name="Gebauer A.M."/>
            <person name="Hofrichter M."/>
            <person name="Liers C."/>
            <person name="Kellner H."/>
        </authorList>
    </citation>
    <scope>NUCLEOTIDE SEQUENCE [LARGE SCALE GENOMIC DNA]</scope>
    <source>
        <strain evidence="8 9">DSM 105466</strain>
    </source>
</reference>
<dbReference type="PANTHER" id="PTHR24287:SF1">
    <property type="entry name" value="P450, PUTATIVE (EUROFUNG)-RELATED"/>
    <property type="match status" value="1"/>
</dbReference>
<comment type="cofactor">
    <cofactor evidence="1">
        <name>heme</name>
        <dbReference type="ChEBI" id="CHEBI:30413"/>
    </cofactor>
</comment>
<dbReference type="Proteomes" id="UP000258309">
    <property type="component" value="Unassembled WGS sequence"/>
</dbReference>
<comment type="caution">
    <text evidence="8">The sequence shown here is derived from an EMBL/GenBank/DDBJ whole genome shotgun (WGS) entry which is preliminary data.</text>
</comment>
<proteinExistence type="inferred from homology"/>
<name>A0A3E2GX44_SCYLI</name>
<gene>
    <name evidence="8" type="ORF">B7463_g10634</name>
</gene>
<evidence type="ECO:0000256" key="7">
    <source>
        <dbReference type="ARBA" id="ARBA00023033"/>
    </source>
</evidence>
<protein>
    <recommendedName>
        <fullName evidence="10">Cytochrome P450</fullName>
    </recommendedName>
</protein>
<dbReference type="PANTHER" id="PTHR24287">
    <property type="entry name" value="P450, PUTATIVE (EUROFUNG)-RELATED"/>
    <property type="match status" value="1"/>
</dbReference>
<dbReference type="OrthoDB" id="1470350at2759"/>
<dbReference type="Gene3D" id="1.10.630.10">
    <property type="entry name" value="Cytochrome P450"/>
    <property type="match status" value="1"/>
</dbReference>
<dbReference type="GO" id="GO:0016705">
    <property type="term" value="F:oxidoreductase activity, acting on paired donors, with incorporation or reduction of molecular oxygen"/>
    <property type="evidence" value="ECO:0007669"/>
    <property type="project" value="InterPro"/>
</dbReference>
<feature type="non-terminal residue" evidence="8">
    <location>
        <position position="1"/>
    </location>
</feature>
<keyword evidence="5" id="KW-0560">Oxidoreductase</keyword>
<accession>A0A3E2GX44</accession>
<evidence type="ECO:0000313" key="8">
    <source>
        <dbReference type="EMBL" id="RFU25706.1"/>
    </source>
</evidence>
<keyword evidence="4" id="KW-0479">Metal-binding</keyword>
<dbReference type="STRING" id="5539.A0A3E2GX44"/>
<organism evidence="8 9">
    <name type="scientific">Scytalidium lignicola</name>
    <name type="common">Hyphomycete</name>
    <dbReference type="NCBI Taxonomy" id="5539"/>
    <lineage>
        <taxon>Eukaryota</taxon>
        <taxon>Fungi</taxon>
        <taxon>Dikarya</taxon>
        <taxon>Ascomycota</taxon>
        <taxon>Pezizomycotina</taxon>
        <taxon>Leotiomycetes</taxon>
        <taxon>Leotiomycetes incertae sedis</taxon>
        <taxon>Scytalidium</taxon>
    </lineage>
</organism>
<evidence type="ECO:0000256" key="1">
    <source>
        <dbReference type="ARBA" id="ARBA00001971"/>
    </source>
</evidence>
<feature type="non-terminal residue" evidence="8">
    <location>
        <position position="166"/>
    </location>
</feature>
<evidence type="ECO:0000313" key="9">
    <source>
        <dbReference type="Proteomes" id="UP000258309"/>
    </source>
</evidence>
<dbReference type="SUPFAM" id="SSF48264">
    <property type="entry name" value="Cytochrome P450"/>
    <property type="match status" value="1"/>
</dbReference>
<dbReference type="GO" id="GO:0005506">
    <property type="term" value="F:iron ion binding"/>
    <property type="evidence" value="ECO:0007669"/>
    <property type="project" value="InterPro"/>
</dbReference>
<evidence type="ECO:0008006" key="10">
    <source>
        <dbReference type="Google" id="ProtNLM"/>
    </source>
</evidence>
<keyword evidence="3" id="KW-0349">Heme</keyword>
<evidence type="ECO:0000256" key="2">
    <source>
        <dbReference type="ARBA" id="ARBA00010617"/>
    </source>
</evidence>
<evidence type="ECO:0000256" key="4">
    <source>
        <dbReference type="ARBA" id="ARBA00022723"/>
    </source>
</evidence>
<dbReference type="GO" id="GO:0020037">
    <property type="term" value="F:heme binding"/>
    <property type="evidence" value="ECO:0007669"/>
    <property type="project" value="InterPro"/>
</dbReference>
<evidence type="ECO:0000256" key="3">
    <source>
        <dbReference type="ARBA" id="ARBA00022617"/>
    </source>
</evidence>
<evidence type="ECO:0000256" key="5">
    <source>
        <dbReference type="ARBA" id="ARBA00023002"/>
    </source>
</evidence>
<evidence type="ECO:0000256" key="6">
    <source>
        <dbReference type="ARBA" id="ARBA00023004"/>
    </source>
</evidence>
<keyword evidence="7" id="KW-0503">Monooxygenase</keyword>
<keyword evidence="9" id="KW-1185">Reference proteome</keyword>
<dbReference type="InterPro" id="IPR047146">
    <property type="entry name" value="Cyt_P450_E_CYP52_fungi"/>
</dbReference>
<dbReference type="AlphaFoldDB" id="A0A3E2GX44"/>
<dbReference type="InterPro" id="IPR036396">
    <property type="entry name" value="Cyt_P450_sf"/>
</dbReference>
<comment type="similarity">
    <text evidence="2">Belongs to the cytochrome P450 family.</text>
</comment>
<keyword evidence="6" id="KW-0408">Iron</keyword>
<dbReference type="EMBL" id="NCSJ02000312">
    <property type="protein sequence ID" value="RFU25706.1"/>
    <property type="molecule type" value="Genomic_DNA"/>
</dbReference>
<dbReference type="GO" id="GO:0004497">
    <property type="term" value="F:monooxygenase activity"/>
    <property type="evidence" value="ECO:0007669"/>
    <property type="project" value="UniProtKB-KW"/>
</dbReference>